<reference evidence="2 3" key="1">
    <citation type="submission" date="2019-06" db="EMBL/GenBank/DDBJ databases">
        <title>Sequencing the genomes of 1000 actinobacteria strains.</title>
        <authorList>
            <person name="Klenk H.-P."/>
        </authorList>
    </citation>
    <scope>NUCLEOTIDE SEQUENCE [LARGE SCALE GENOMIC DNA]</scope>
    <source>
        <strain evidence="2 3">DSM 46699</strain>
    </source>
</reference>
<evidence type="ECO:0000256" key="1">
    <source>
        <dbReference type="SAM" id="SignalP"/>
    </source>
</evidence>
<protein>
    <recommendedName>
        <fullName evidence="4">Peptidase inhibitor family I36</fullName>
    </recommendedName>
</protein>
<evidence type="ECO:0008006" key="4">
    <source>
        <dbReference type="Google" id="ProtNLM"/>
    </source>
</evidence>
<keyword evidence="3" id="KW-1185">Reference proteome</keyword>
<dbReference type="Proteomes" id="UP000316184">
    <property type="component" value="Unassembled WGS sequence"/>
</dbReference>
<keyword evidence="1" id="KW-0732">Signal</keyword>
<dbReference type="AlphaFoldDB" id="A0A561U1T6"/>
<feature type="signal peptide" evidence="1">
    <location>
        <begin position="1"/>
        <end position="25"/>
    </location>
</feature>
<accession>A0A561U1T6</accession>
<comment type="caution">
    <text evidence="2">The sequence shown here is derived from an EMBL/GenBank/DDBJ whole genome shotgun (WGS) entry which is preliminary data.</text>
</comment>
<name>A0A561U1T6_9PSEU</name>
<dbReference type="OrthoDB" id="3695075at2"/>
<evidence type="ECO:0000313" key="2">
    <source>
        <dbReference type="EMBL" id="TWF93339.1"/>
    </source>
</evidence>
<feature type="chain" id="PRO_5021980901" description="Peptidase inhibitor family I36" evidence="1">
    <location>
        <begin position="26"/>
        <end position="172"/>
    </location>
</feature>
<organism evidence="2 3">
    <name type="scientific">Saccharopolyspora dendranthemae</name>
    <dbReference type="NCBI Taxonomy" id="1181886"/>
    <lineage>
        <taxon>Bacteria</taxon>
        <taxon>Bacillati</taxon>
        <taxon>Actinomycetota</taxon>
        <taxon>Actinomycetes</taxon>
        <taxon>Pseudonocardiales</taxon>
        <taxon>Pseudonocardiaceae</taxon>
        <taxon>Saccharopolyspora</taxon>
    </lineage>
</organism>
<sequence>MRRALGIAGALAAALTVGGTGLASAQEAPVPIGPDCYKTLCLGQSEQDALATGLVVDETPGEPNQGCNVLDFRPEEGQGNPGNGVFVHPTHGVVEIQVTDAMQTPEGVGFGQTLDQVKATYPDLYQYPPADFTYAHDIPDRPGQRYIFAFKDDGYLADFGLENTAGMDACSP</sequence>
<proteinExistence type="predicted"/>
<dbReference type="EMBL" id="VIWX01000005">
    <property type="protein sequence ID" value="TWF93339.1"/>
    <property type="molecule type" value="Genomic_DNA"/>
</dbReference>
<evidence type="ECO:0000313" key="3">
    <source>
        <dbReference type="Proteomes" id="UP000316184"/>
    </source>
</evidence>
<dbReference type="RefSeq" id="WP_145743040.1">
    <property type="nucleotide sequence ID" value="NZ_VIWX01000005.1"/>
</dbReference>
<gene>
    <name evidence="2" type="ORF">FHU35_15182</name>
</gene>